<dbReference type="Gene3D" id="1.10.238.10">
    <property type="entry name" value="EF-hand"/>
    <property type="match status" value="1"/>
</dbReference>
<keyword evidence="3" id="KW-0597">Phosphoprotein</keyword>
<evidence type="ECO:0000313" key="8">
    <source>
        <dbReference type="EMBL" id="GMT36140.1"/>
    </source>
</evidence>
<evidence type="ECO:0008006" key="10">
    <source>
        <dbReference type="Google" id="ProtNLM"/>
    </source>
</evidence>
<dbReference type="AlphaFoldDB" id="A0AAV5WXB6"/>
<gene>
    <name evidence="8" type="ORF">PFISCL1PPCAC_27437</name>
</gene>
<evidence type="ECO:0000256" key="6">
    <source>
        <dbReference type="SAM" id="MobiDB-lite"/>
    </source>
</evidence>
<feature type="region of interest" description="Disordered" evidence="6">
    <location>
        <begin position="793"/>
        <end position="821"/>
    </location>
</feature>
<dbReference type="PANTHER" id="PTHR18905:SF13">
    <property type="entry name" value="NON-CENTROSOMAL MICROTUBULE ARRAY"/>
    <property type="match status" value="1"/>
</dbReference>
<feature type="non-terminal residue" evidence="8">
    <location>
        <position position="1"/>
    </location>
</feature>
<feature type="chain" id="PRO_5043562961" description="HLH domain-containing protein" evidence="7">
    <location>
        <begin position="27"/>
        <end position="1006"/>
    </location>
</feature>
<protein>
    <recommendedName>
        <fullName evidence="10">HLH domain-containing protein</fullName>
    </recommendedName>
</protein>
<dbReference type="EMBL" id="BTSY01000007">
    <property type="protein sequence ID" value="GMT36140.1"/>
    <property type="molecule type" value="Genomic_DNA"/>
</dbReference>
<dbReference type="PANTHER" id="PTHR18905">
    <property type="entry name" value="NINEIN"/>
    <property type="match status" value="1"/>
</dbReference>
<feature type="coiled-coil region" evidence="5">
    <location>
        <begin position="876"/>
        <end position="903"/>
    </location>
</feature>
<evidence type="ECO:0000313" key="9">
    <source>
        <dbReference type="Proteomes" id="UP001432322"/>
    </source>
</evidence>
<evidence type="ECO:0000256" key="4">
    <source>
        <dbReference type="ARBA" id="ARBA00023212"/>
    </source>
</evidence>
<dbReference type="GO" id="GO:0034454">
    <property type="term" value="P:microtubule anchoring at centrosome"/>
    <property type="evidence" value="ECO:0007669"/>
    <property type="project" value="TreeGrafter"/>
</dbReference>
<reference evidence="8" key="1">
    <citation type="submission" date="2023-10" db="EMBL/GenBank/DDBJ databases">
        <title>Genome assembly of Pristionchus species.</title>
        <authorList>
            <person name="Yoshida K."/>
            <person name="Sommer R.J."/>
        </authorList>
    </citation>
    <scope>NUCLEOTIDE SEQUENCE</scope>
    <source>
        <strain evidence="8">RS5133</strain>
    </source>
</reference>
<feature type="region of interest" description="Disordered" evidence="6">
    <location>
        <begin position="485"/>
        <end position="504"/>
    </location>
</feature>
<organism evidence="8 9">
    <name type="scientific">Pristionchus fissidentatus</name>
    <dbReference type="NCBI Taxonomy" id="1538716"/>
    <lineage>
        <taxon>Eukaryota</taxon>
        <taxon>Metazoa</taxon>
        <taxon>Ecdysozoa</taxon>
        <taxon>Nematoda</taxon>
        <taxon>Chromadorea</taxon>
        <taxon>Rhabditida</taxon>
        <taxon>Rhabditina</taxon>
        <taxon>Diplogasteromorpha</taxon>
        <taxon>Diplogasteroidea</taxon>
        <taxon>Neodiplogasteridae</taxon>
        <taxon>Pristionchus</taxon>
    </lineage>
</organism>
<dbReference type="SUPFAM" id="SSF47473">
    <property type="entry name" value="EF-hand"/>
    <property type="match status" value="1"/>
</dbReference>
<dbReference type="InterPro" id="IPR011992">
    <property type="entry name" value="EF-hand-dom_pair"/>
</dbReference>
<proteinExistence type="predicted"/>
<feature type="region of interest" description="Disordered" evidence="6">
    <location>
        <begin position="550"/>
        <end position="598"/>
    </location>
</feature>
<name>A0AAV5WXB6_9BILA</name>
<evidence type="ECO:0000256" key="1">
    <source>
        <dbReference type="ARBA" id="ARBA00004300"/>
    </source>
</evidence>
<sequence length="1006" mass="115691">LSLFFFSAILFLLRLIFLLSSRNGGGLVIYITHLQSISSSLLLSIRFRMRPDSLDEENAHVQQLKKLFLECDLHGDGRLAREGLFLLCEKLNLADFSEEITSRSLGDAHDVDFNSFKDRFVALLPEIIDVSSGSVDPLLSRVIQTARRLGFGDGQRLSRYETRVLCEKTSELADLSVVEINSLYERADSGRTGRVSIQQFLNQYRHQKRLSAEVHFIADSYVNTLNLFDSLDPAHTGKIDSQDLLEYWNKAGVRIDEGIAVLQQCGQPVSGMVNAIYLSAFLERELSGTASDAPVAVKTAIIALHCCIDNLRCNLKELEERAEHSHKQLQLANQRRTMLIEELEHNQMAIEQSYEERMREMDEKFRSKMCQLEEKLQSEKRDVQNDLDQVEDELTRIRQSETSARNKVTLLERQCARLNDEARESTENISQLEQLNRQLRTELNKAMQSRPAVDSTDSSNALLWKQKVELLVNHNKRLREKIQELSTSEAKRRRRDDETTAIGSSWSPAFKNQVTVIRKRRSTKGETLSEMESEPEGIFFRVRRRRLQKKRDRRKRYDQLQQRIALHNGPNHLSSDSESTSSSHKYRMTSSSLLSKATNRLPIRSQHSASPMQSSPAGFSVFITHAVEEERKRWQEEMRKEVARLKSESTQTVEGALKDQERRMNNEFEKERRVFDNRLMDERNAMERGFAEEKMKMMNRLQDDFDQELKRLSTTQRLEKTSATIEHYKRQIKMLESSIEGQRNGYEKKLADMKDRHNHVVKQIRESSQNPLDRSNTGSFLSLIEKYRRNETSAGYSSSPSSSLAVEKRPPPPSSSYHNHLPFQRSVSSLAARCDRCEQMDCRLRELYNVLCGDQTSAESGIEDLGSSTGSHTDDKLVLKKELRKYKGRFEAAKERVTELRILVNSSGTLAKYKNSLGGSEGGGEWKKPPLKWSEMARAVERLESEKVILESRLAESQMLIKNVVEQYKKQHEYFTSIRSNSSQSLPPPPLNLDDSSPHREPNSAR</sequence>
<comment type="caution">
    <text evidence="8">The sequence shown here is derived from an EMBL/GenBank/DDBJ whole genome shotgun (WGS) entry which is preliminary data.</text>
</comment>
<feature type="signal peptide" evidence="7">
    <location>
        <begin position="1"/>
        <end position="26"/>
    </location>
</feature>
<comment type="subcellular location">
    <subcellularLocation>
        <location evidence="1">Cytoplasm</location>
        <location evidence="1">Cytoskeleton</location>
        <location evidence="1">Microtubule organizing center</location>
        <location evidence="1">Centrosome</location>
    </subcellularLocation>
</comment>
<feature type="compositionally biased region" description="Low complexity" evidence="6">
    <location>
        <begin position="574"/>
        <end position="583"/>
    </location>
</feature>
<evidence type="ECO:0000256" key="3">
    <source>
        <dbReference type="ARBA" id="ARBA00022553"/>
    </source>
</evidence>
<keyword evidence="4" id="KW-0206">Cytoskeleton</keyword>
<dbReference type="Proteomes" id="UP001432322">
    <property type="component" value="Unassembled WGS sequence"/>
</dbReference>
<feature type="compositionally biased region" description="Polar residues" evidence="6">
    <location>
        <begin position="588"/>
        <end position="598"/>
    </location>
</feature>
<evidence type="ECO:0000256" key="5">
    <source>
        <dbReference type="SAM" id="Coils"/>
    </source>
</evidence>
<evidence type="ECO:0000256" key="2">
    <source>
        <dbReference type="ARBA" id="ARBA00022490"/>
    </source>
</evidence>
<keyword evidence="5" id="KW-0175">Coiled coil</keyword>
<feature type="compositionally biased region" description="Basic and acidic residues" evidence="6">
    <location>
        <begin position="996"/>
        <end position="1006"/>
    </location>
</feature>
<feature type="region of interest" description="Disordered" evidence="6">
    <location>
        <begin position="978"/>
        <end position="1006"/>
    </location>
</feature>
<keyword evidence="7" id="KW-0732">Signal</keyword>
<accession>A0AAV5WXB6</accession>
<keyword evidence="2" id="KW-0963">Cytoplasm</keyword>
<keyword evidence="9" id="KW-1185">Reference proteome</keyword>
<evidence type="ECO:0000256" key="7">
    <source>
        <dbReference type="SAM" id="SignalP"/>
    </source>
</evidence>
<dbReference type="GO" id="GO:0005813">
    <property type="term" value="C:centrosome"/>
    <property type="evidence" value="ECO:0007669"/>
    <property type="project" value="UniProtKB-SubCell"/>
</dbReference>